<feature type="transmembrane region" description="Helical" evidence="1">
    <location>
        <begin position="5"/>
        <end position="22"/>
    </location>
</feature>
<dbReference type="EMBL" id="JBHSUS010000001">
    <property type="protein sequence ID" value="MFC6440573.1"/>
    <property type="molecule type" value="Genomic_DNA"/>
</dbReference>
<sequence length="308" mass="34197">MTNHLLRLLAVILLGLGGYYLYTSQQIQQEQVDGPLLPGLMLHGTEINRISLARPGQPALNFSQRGQQWWADSLEYPAAQDKLADLLLGLSEARLEEAKTARQDQYYRLGVQDINDEGSEATLVGLYSDDANWQALLGKRASAGIGMYARLPTAKQSYLIDQQISLPTSAEEWLDKHLLAADFALSQVVRIGEGGWQIALQENQAVLLSQPDNAQLKYPTIAQTVFDSVGNLQFSEFSAGWPEGAEVTELSLIAADGRQQLWRFATTEQHVVLEISGDVQAYQQGRYFVVNDVALQSLLQPLQDFFTE</sequence>
<keyword evidence="4" id="KW-1185">Reference proteome</keyword>
<keyword evidence="1" id="KW-1133">Transmembrane helix</keyword>
<accession>A0ABW1XKZ1</accession>
<feature type="domain" description="DUF4340" evidence="2">
    <location>
        <begin position="72"/>
        <end position="238"/>
    </location>
</feature>
<name>A0ABW1XKZ1_9ALTE</name>
<evidence type="ECO:0000259" key="2">
    <source>
        <dbReference type="Pfam" id="PF14238"/>
    </source>
</evidence>
<dbReference type="InterPro" id="IPR025641">
    <property type="entry name" value="DUF4340"/>
</dbReference>
<evidence type="ECO:0000313" key="4">
    <source>
        <dbReference type="Proteomes" id="UP001596364"/>
    </source>
</evidence>
<proteinExistence type="predicted"/>
<keyword evidence="1" id="KW-0812">Transmembrane</keyword>
<dbReference type="RefSeq" id="WP_131258366.1">
    <property type="nucleotide sequence ID" value="NZ_JBHSUS010000001.1"/>
</dbReference>
<dbReference type="Proteomes" id="UP001596364">
    <property type="component" value="Unassembled WGS sequence"/>
</dbReference>
<protein>
    <submittedName>
        <fullName evidence="3">DUF4340 domain-containing protein</fullName>
    </submittedName>
</protein>
<gene>
    <name evidence="3" type="ORF">ACFP85_10485</name>
</gene>
<dbReference type="Pfam" id="PF14238">
    <property type="entry name" value="DUF4340"/>
    <property type="match status" value="1"/>
</dbReference>
<comment type="caution">
    <text evidence="3">The sequence shown here is derived from an EMBL/GenBank/DDBJ whole genome shotgun (WGS) entry which is preliminary data.</text>
</comment>
<organism evidence="3 4">
    <name type="scientific">Pseudobowmanella zhangzhouensis</name>
    <dbReference type="NCBI Taxonomy" id="1537679"/>
    <lineage>
        <taxon>Bacteria</taxon>
        <taxon>Pseudomonadati</taxon>
        <taxon>Pseudomonadota</taxon>
        <taxon>Gammaproteobacteria</taxon>
        <taxon>Alteromonadales</taxon>
        <taxon>Alteromonadaceae</taxon>
    </lineage>
</organism>
<reference evidence="4" key="1">
    <citation type="journal article" date="2019" name="Int. J. Syst. Evol. Microbiol.">
        <title>The Global Catalogue of Microorganisms (GCM) 10K type strain sequencing project: providing services to taxonomists for standard genome sequencing and annotation.</title>
        <authorList>
            <consortium name="The Broad Institute Genomics Platform"/>
            <consortium name="The Broad Institute Genome Sequencing Center for Infectious Disease"/>
            <person name="Wu L."/>
            <person name="Ma J."/>
        </authorList>
    </citation>
    <scope>NUCLEOTIDE SEQUENCE [LARGE SCALE GENOMIC DNA]</scope>
    <source>
        <strain evidence="4">CGMCC 1.16031</strain>
    </source>
</reference>
<evidence type="ECO:0000256" key="1">
    <source>
        <dbReference type="SAM" id="Phobius"/>
    </source>
</evidence>
<keyword evidence="1" id="KW-0472">Membrane</keyword>
<evidence type="ECO:0000313" key="3">
    <source>
        <dbReference type="EMBL" id="MFC6440573.1"/>
    </source>
</evidence>